<reference evidence="1 2" key="1">
    <citation type="journal article" date="2022" name="G3 (Bethesda)">
        <title>Whole-genome sequence and methylome profiling of the almond [Prunus dulcis (Mill.) D.A. Webb] cultivar 'Nonpareil'.</title>
        <authorList>
            <person name="D'Amico-Willman K.M."/>
            <person name="Ouma W.Z."/>
            <person name="Meulia T."/>
            <person name="Sideli G.M."/>
            <person name="Gradziel T.M."/>
            <person name="Fresnedo-Ramirez J."/>
        </authorList>
    </citation>
    <scope>NUCLEOTIDE SEQUENCE [LARGE SCALE GENOMIC DNA]</scope>
    <source>
        <strain evidence="1">Clone GOH B32 T37-40</strain>
    </source>
</reference>
<name>A0AAD4VE45_PRUDU</name>
<keyword evidence="2" id="KW-1185">Reference proteome</keyword>
<sequence length="67" mass="7045">MGKALPSATRFQEFTRVVSTDKPGQTHQASLASPNCALTSTEIGELSGLGGSDVLHRFGVSRDAKKV</sequence>
<proteinExistence type="predicted"/>
<organism evidence="1 2">
    <name type="scientific">Prunus dulcis</name>
    <name type="common">Almond</name>
    <name type="synonym">Amygdalus dulcis</name>
    <dbReference type="NCBI Taxonomy" id="3755"/>
    <lineage>
        <taxon>Eukaryota</taxon>
        <taxon>Viridiplantae</taxon>
        <taxon>Streptophyta</taxon>
        <taxon>Embryophyta</taxon>
        <taxon>Tracheophyta</taxon>
        <taxon>Spermatophyta</taxon>
        <taxon>Magnoliopsida</taxon>
        <taxon>eudicotyledons</taxon>
        <taxon>Gunneridae</taxon>
        <taxon>Pentapetalae</taxon>
        <taxon>rosids</taxon>
        <taxon>fabids</taxon>
        <taxon>Rosales</taxon>
        <taxon>Rosaceae</taxon>
        <taxon>Amygdaloideae</taxon>
        <taxon>Amygdaleae</taxon>
        <taxon>Prunus</taxon>
    </lineage>
</organism>
<evidence type="ECO:0000313" key="2">
    <source>
        <dbReference type="Proteomes" id="UP001054821"/>
    </source>
</evidence>
<protein>
    <submittedName>
        <fullName evidence="1">Uncharacterized protein</fullName>
    </submittedName>
</protein>
<dbReference type="Proteomes" id="UP001054821">
    <property type="component" value="Chromosome 6"/>
</dbReference>
<dbReference type="EMBL" id="JAJFAZ020000006">
    <property type="protein sequence ID" value="KAI5322617.1"/>
    <property type="molecule type" value="Genomic_DNA"/>
</dbReference>
<accession>A0AAD4VE45</accession>
<dbReference type="AlphaFoldDB" id="A0AAD4VE45"/>
<gene>
    <name evidence="1" type="ORF">L3X38_031689</name>
</gene>
<evidence type="ECO:0000313" key="1">
    <source>
        <dbReference type="EMBL" id="KAI5322617.1"/>
    </source>
</evidence>
<comment type="caution">
    <text evidence="1">The sequence shown here is derived from an EMBL/GenBank/DDBJ whole genome shotgun (WGS) entry which is preliminary data.</text>
</comment>